<keyword evidence="3" id="KW-1185">Reference proteome</keyword>
<dbReference type="SUPFAM" id="SSF52047">
    <property type="entry name" value="RNI-like"/>
    <property type="match status" value="1"/>
</dbReference>
<name>A0A8T0Q5T0_PANVG</name>
<dbReference type="Proteomes" id="UP000823388">
    <property type="component" value="Chromosome 7N"/>
</dbReference>
<reference evidence="2" key="1">
    <citation type="submission" date="2020-05" db="EMBL/GenBank/DDBJ databases">
        <title>WGS assembly of Panicum virgatum.</title>
        <authorList>
            <person name="Lovell J.T."/>
            <person name="Jenkins J."/>
            <person name="Shu S."/>
            <person name="Juenger T.E."/>
            <person name="Schmutz J."/>
        </authorList>
    </citation>
    <scope>NUCLEOTIDE SEQUENCE</scope>
    <source>
        <strain evidence="2">AP13</strain>
    </source>
</reference>
<accession>A0A8T0Q5T0</accession>
<dbReference type="InterPro" id="IPR036047">
    <property type="entry name" value="F-box-like_dom_sf"/>
</dbReference>
<dbReference type="PANTHER" id="PTHR34223:SF102">
    <property type="entry name" value="F-BOX DOMAIN-CONTAINING PROTEIN"/>
    <property type="match status" value="1"/>
</dbReference>
<dbReference type="CDD" id="cd22160">
    <property type="entry name" value="F-box_AtFBL13-like"/>
    <property type="match status" value="1"/>
</dbReference>
<evidence type="ECO:0000313" key="3">
    <source>
        <dbReference type="Proteomes" id="UP000823388"/>
    </source>
</evidence>
<dbReference type="InterPro" id="IPR001810">
    <property type="entry name" value="F-box_dom"/>
</dbReference>
<evidence type="ECO:0000313" key="2">
    <source>
        <dbReference type="EMBL" id="KAG2566386.1"/>
    </source>
</evidence>
<feature type="domain" description="F-box" evidence="1">
    <location>
        <begin position="18"/>
        <end position="56"/>
    </location>
</feature>
<sequence>MRLRSSGRCLPAIAEDRLSSLQDCILHCIMSFLTARQAVRTCVLSRRWSNLWRSMPCLDIDQREFDAAAPGASRYRFVEFVDRLLMLHDASSLDKFRCHVNHGCEFKVVDPWIRHGIRCSPAVMEVSKTMSINYFGPNTSFLGFEFNRKHNPSLPVSSSQPTATPNHIKGCSVSLTQPPSFTEPFPKIDLSQPPALASFHLAVTTSRSNWRDIIVNEMPSIVKASIRSESPVALCKLLCSLVHVGTLELYGSKTLGEGPDAFPTFYNLKTFLFDGCNLNDDFNVLECFLNNAPSLEKLTLHHRELPGHYRKRKRMAHEHPVQKSSACLDKLTLQCAKLNWTEIKNKLSGIWSNLQNCNITVNKV</sequence>
<evidence type="ECO:0000259" key="1">
    <source>
        <dbReference type="Pfam" id="PF00646"/>
    </source>
</evidence>
<organism evidence="2 3">
    <name type="scientific">Panicum virgatum</name>
    <name type="common">Blackwell switchgrass</name>
    <dbReference type="NCBI Taxonomy" id="38727"/>
    <lineage>
        <taxon>Eukaryota</taxon>
        <taxon>Viridiplantae</taxon>
        <taxon>Streptophyta</taxon>
        <taxon>Embryophyta</taxon>
        <taxon>Tracheophyta</taxon>
        <taxon>Spermatophyta</taxon>
        <taxon>Magnoliopsida</taxon>
        <taxon>Liliopsida</taxon>
        <taxon>Poales</taxon>
        <taxon>Poaceae</taxon>
        <taxon>PACMAD clade</taxon>
        <taxon>Panicoideae</taxon>
        <taxon>Panicodae</taxon>
        <taxon>Paniceae</taxon>
        <taxon>Panicinae</taxon>
        <taxon>Panicum</taxon>
        <taxon>Panicum sect. Hiantes</taxon>
    </lineage>
</organism>
<dbReference type="Pfam" id="PF00646">
    <property type="entry name" value="F-box"/>
    <property type="match status" value="1"/>
</dbReference>
<comment type="caution">
    <text evidence="2">The sequence shown here is derived from an EMBL/GenBank/DDBJ whole genome shotgun (WGS) entry which is preliminary data.</text>
</comment>
<dbReference type="InterPro" id="IPR053197">
    <property type="entry name" value="F-box_SCFL_complex_component"/>
</dbReference>
<dbReference type="SUPFAM" id="SSF81383">
    <property type="entry name" value="F-box domain"/>
    <property type="match status" value="1"/>
</dbReference>
<proteinExistence type="predicted"/>
<dbReference type="Gene3D" id="3.80.10.10">
    <property type="entry name" value="Ribonuclease Inhibitor"/>
    <property type="match status" value="1"/>
</dbReference>
<dbReference type="InterPro" id="IPR053781">
    <property type="entry name" value="F-box_AtFBL13-like"/>
</dbReference>
<dbReference type="InterPro" id="IPR032675">
    <property type="entry name" value="LRR_dom_sf"/>
</dbReference>
<dbReference type="PANTHER" id="PTHR34223">
    <property type="entry name" value="OS11G0201299 PROTEIN"/>
    <property type="match status" value="1"/>
</dbReference>
<protein>
    <recommendedName>
        <fullName evidence="1">F-box domain-containing protein</fullName>
    </recommendedName>
</protein>
<dbReference type="AlphaFoldDB" id="A0A8T0Q5T0"/>
<dbReference type="EMBL" id="CM029050">
    <property type="protein sequence ID" value="KAG2566386.1"/>
    <property type="molecule type" value="Genomic_DNA"/>
</dbReference>
<gene>
    <name evidence="2" type="ORF">PVAP13_7NG127917</name>
</gene>